<dbReference type="InterPro" id="IPR029058">
    <property type="entry name" value="AB_hydrolase_fold"/>
</dbReference>
<evidence type="ECO:0000256" key="3">
    <source>
        <dbReference type="SAM" id="SignalP"/>
    </source>
</evidence>
<dbReference type="PANTHER" id="PTHR40841">
    <property type="entry name" value="SIDEROPHORE TRIACETYLFUSARININE C ESTERASE"/>
    <property type="match status" value="1"/>
</dbReference>
<keyword evidence="5" id="KW-1185">Reference proteome</keyword>
<reference evidence="4 5" key="1">
    <citation type="submission" date="2019-12" db="EMBL/GenBank/DDBJ databases">
        <authorList>
            <person name="Lee S.D."/>
        </authorList>
    </citation>
    <scope>NUCLEOTIDE SEQUENCE [LARGE SCALE GENOMIC DNA]</scope>
    <source>
        <strain evidence="4 5">GH3-10</strain>
    </source>
</reference>
<gene>
    <name evidence="4" type="ORF">GRF63_15935</name>
</gene>
<comment type="caution">
    <text evidence="4">The sequence shown here is derived from an EMBL/GenBank/DDBJ whole genome shotgun (WGS) entry which is preliminary data.</text>
</comment>
<dbReference type="SUPFAM" id="SSF53474">
    <property type="entry name" value="alpha/beta-Hydrolases"/>
    <property type="match status" value="1"/>
</dbReference>
<dbReference type="AlphaFoldDB" id="A0A844XFJ7"/>
<evidence type="ECO:0000313" key="4">
    <source>
        <dbReference type="EMBL" id="MWV29391.1"/>
    </source>
</evidence>
<dbReference type="RefSeq" id="WP_160487054.1">
    <property type="nucleotide sequence ID" value="NZ_WUBR01000004.1"/>
</dbReference>
<dbReference type="EMBL" id="WUBR01000004">
    <property type="protein sequence ID" value="MWV29391.1"/>
    <property type="molecule type" value="Genomic_DNA"/>
</dbReference>
<proteinExistence type="inferred from homology"/>
<dbReference type="Gene3D" id="3.40.50.1820">
    <property type="entry name" value="alpha/beta hydrolase"/>
    <property type="match status" value="1"/>
</dbReference>
<evidence type="ECO:0000313" key="5">
    <source>
        <dbReference type="Proteomes" id="UP000461409"/>
    </source>
</evidence>
<dbReference type="Proteomes" id="UP000461409">
    <property type="component" value="Unassembled WGS sequence"/>
</dbReference>
<name>A0A844XFJ7_9SPHN</name>
<dbReference type="GO" id="GO:0016788">
    <property type="term" value="F:hydrolase activity, acting on ester bonds"/>
    <property type="evidence" value="ECO:0007669"/>
    <property type="project" value="TreeGrafter"/>
</dbReference>
<protein>
    <submittedName>
        <fullName evidence="4">Alpha/beta hydrolase</fullName>
    </submittedName>
</protein>
<evidence type="ECO:0000256" key="2">
    <source>
        <dbReference type="ARBA" id="ARBA00022801"/>
    </source>
</evidence>
<sequence length="284" mass="30131">MILRGFVAATALSLAVSAGAQEAATPITIGQSHILAMAGDDGARAINVFLPQGYENGEDDYPVLYLLDGGINQDFLHISGTAALNALWGRSQPAIIVGITSRDRRAELIGSAGNAQEREAFPTAGNAAAFRTFVRDKVKPLIEAEYRTNGTDVILGESLAGLFIVETWLTEPDLFDAYGAVNPSLWWGDQALARSARDGLGEGHSAARLLLSFSNEGPETQHAIEMVAEAAGDSACLLATPELTHATAYHILSPAVLQYLLPTEYEFEPEWGFTVPCAGQGAAE</sequence>
<dbReference type="PANTHER" id="PTHR40841:SF2">
    <property type="entry name" value="SIDEROPHORE-DEGRADING ESTERASE (EUROFUNG)"/>
    <property type="match status" value="1"/>
</dbReference>
<keyword evidence="3" id="KW-0732">Signal</keyword>
<accession>A0A844XFJ7</accession>
<comment type="similarity">
    <text evidence="1">Belongs to the esterase D family.</text>
</comment>
<dbReference type="InterPro" id="IPR052558">
    <property type="entry name" value="Siderophore_Hydrolase_D"/>
</dbReference>
<dbReference type="Pfam" id="PF00756">
    <property type="entry name" value="Esterase"/>
    <property type="match status" value="1"/>
</dbReference>
<feature type="signal peptide" evidence="3">
    <location>
        <begin position="1"/>
        <end position="20"/>
    </location>
</feature>
<evidence type="ECO:0000256" key="1">
    <source>
        <dbReference type="ARBA" id="ARBA00005622"/>
    </source>
</evidence>
<feature type="chain" id="PRO_5033049396" evidence="3">
    <location>
        <begin position="21"/>
        <end position="284"/>
    </location>
</feature>
<dbReference type="InterPro" id="IPR000801">
    <property type="entry name" value="Esterase-like"/>
</dbReference>
<reference evidence="4 5" key="2">
    <citation type="submission" date="2020-02" db="EMBL/GenBank/DDBJ databases">
        <title>Erythrobacter dongmakensis sp. nov., isolated from a tidal mudflat.</title>
        <authorList>
            <person name="Kim I.S."/>
        </authorList>
    </citation>
    <scope>NUCLEOTIDE SEQUENCE [LARGE SCALE GENOMIC DNA]</scope>
    <source>
        <strain evidence="4 5">GH3-10</strain>
    </source>
</reference>
<organism evidence="4 5">
    <name type="scientific">Aurantiacibacter rhizosphaerae</name>
    <dbReference type="NCBI Taxonomy" id="2691582"/>
    <lineage>
        <taxon>Bacteria</taxon>
        <taxon>Pseudomonadati</taxon>
        <taxon>Pseudomonadota</taxon>
        <taxon>Alphaproteobacteria</taxon>
        <taxon>Sphingomonadales</taxon>
        <taxon>Erythrobacteraceae</taxon>
        <taxon>Aurantiacibacter</taxon>
    </lineage>
</organism>
<keyword evidence="2 4" id="KW-0378">Hydrolase</keyword>